<gene>
    <name evidence="6" type="ordered locus">Dgeo_2619</name>
</gene>
<dbReference type="SUPFAM" id="SSF46689">
    <property type="entry name" value="Homeodomain-like"/>
    <property type="match status" value="1"/>
</dbReference>
<dbReference type="InterPro" id="IPR001347">
    <property type="entry name" value="SIS_dom"/>
</dbReference>
<dbReference type="InterPro" id="IPR046348">
    <property type="entry name" value="SIS_dom_sf"/>
</dbReference>
<dbReference type="PROSITE" id="PS51071">
    <property type="entry name" value="HTH_RPIR"/>
    <property type="match status" value="1"/>
</dbReference>
<dbReference type="InterPro" id="IPR035472">
    <property type="entry name" value="RpiR-like_SIS"/>
</dbReference>
<keyword evidence="2" id="KW-0238">DNA-binding</keyword>
<keyword evidence="6" id="KW-0614">Plasmid</keyword>
<dbReference type="Gene3D" id="1.10.10.10">
    <property type="entry name" value="Winged helix-like DNA-binding domain superfamily/Winged helix DNA-binding domain"/>
    <property type="match status" value="1"/>
</dbReference>
<dbReference type="PROSITE" id="PS51464">
    <property type="entry name" value="SIS"/>
    <property type="match status" value="1"/>
</dbReference>
<dbReference type="InterPro" id="IPR036388">
    <property type="entry name" value="WH-like_DNA-bd_sf"/>
</dbReference>
<dbReference type="Pfam" id="PF01380">
    <property type="entry name" value="SIS"/>
    <property type="match status" value="1"/>
</dbReference>
<dbReference type="GO" id="GO:0003677">
    <property type="term" value="F:DNA binding"/>
    <property type="evidence" value="ECO:0007669"/>
    <property type="project" value="UniProtKB-KW"/>
</dbReference>
<geneLocation type="plasmid" evidence="6 7">
    <name>pDGEO01</name>
</geneLocation>
<proteinExistence type="predicted"/>
<keyword evidence="3" id="KW-0804">Transcription</keyword>
<dbReference type="PANTHER" id="PTHR30514:SF1">
    <property type="entry name" value="HTH-TYPE TRANSCRIPTIONAL REGULATOR HEXR-RELATED"/>
    <property type="match status" value="1"/>
</dbReference>
<dbReference type="SUPFAM" id="SSF53697">
    <property type="entry name" value="SIS domain"/>
    <property type="match status" value="1"/>
</dbReference>
<dbReference type="KEGG" id="dge:Dgeo_2619"/>
<feature type="domain" description="SIS" evidence="5">
    <location>
        <begin position="129"/>
        <end position="265"/>
    </location>
</feature>
<dbReference type="eggNOG" id="COG1737">
    <property type="taxonomic scope" value="Bacteria"/>
</dbReference>
<evidence type="ECO:0000256" key="1">
    <source>
        <dbReference type="ARBA" id="ARBA00023015"/>
    </source>
</evidence>
<dbReference type="InterPro" id="IPR000281">
    <property type="entry name" value="HTH_RpiR"/>
</dbReference>
<dbReference type="RefSeq" id="WP_011525947.1">
    <property type="nucleotide sequence ID" value="NC_008010.2"/>
</dbReference>
<keyword evidence="7" id="KW-1185">Reference proteome</keyword>
<reference evidence="6" key="1">
    <citation type="submission" date="2006-04" db="EMBL/GenBank/DDBJ databases">
        <title>Complete sequence of plasmid1 pDGEO01 of Deinococcus geothermalis DSM 11300.</title>
        <authorList>
            <consortium name="US DOE Joint Genome Institute"/>
            <person name="Copeland A."/>
            <person name="Lucas S."/>
            <person name="Lapidus A."/>
            <person name="Barry K."/>
            <person name="Detter J.C."/>
            <person name="Glavina del Rio T."/>
            <person name="Hammon N."/>
            <person name="Israni S."/>
            <person name="Dalin E."/>
            <person name="Tice H."/>
            <person name="Pitluck S."/>
            <person name="Brettin T."/>
            <person name="Bruce D."/>
            <person name="Han C."/>
            <person name="Tapia R."/>
            <person name="Saunders E."/>
            <person name="Gilna P."/>
            <person name="Schmutz J."/>
            <person name="Larimer F."/>
            <person name="Land M."/>
            <person name="Hauser L."/>
            <person name="Kyrpides N."/>
            <person name="Kim E."/>
            <person name="Daly M.J."/>
            <person name="Fredrickson J.K."/>
            <person name="Makarova K.S."/>
            <person name="Gaidamakova E.K."/>
            <person name="Zhai M."/>
            <person name="Richardson P."/>
        </authorList>
    </citation>
    <scope>NUCLEOTIDE SEQUENCE</scope>
    <source>
        <strain evidence="6">DSM 11300</strain>
        <plasmid evidence="6">pDGEO01</plasmid>
    </source>
</reference>
<dbReference type="InterPro" id="IPR009057">
    <property type="entry name" value="Homeodomain-like_sf"/>
</dbReference>
<keyword evidence="1" id="KW-0805">Transcription regulation</keyword>
<accession>Q1J381</accession>
<dbReference type="GO" id="GO:0097367">
    <property type="term" value="F:carbohydrate derivative binding"/>
    <property type="evidence" value="ECO:0007669"/>
    <property type="project" value="InterPro"/>
</dbReference>
<dbReference type="GO" id="GO:0003700">
    <property type="term" value="F:DNA-binding transcription factor activity"/>
    <property type="evidence" value="ECO:0007669"/>
    <property type="project" value="InterPro"/>
</dbReference>
<dbReference type="GO" id="GO:1901135">
    <property type="term" value="P:carbohydrate derivative metabolic process"/>
    <property type="evidence" value="ECO:0007669"/>
    <property type="project" value="InterPro"/>
</dbReference>
<dbReference type="Gene3D" id="3.40.50.10490">
    <property type="entry name" value="Glucose-6-phosphate isomerase like protein, domain 1"/>
    <property type="match status" value="1"/>
</dbReference>
<evidence type="ECO:0000313" key="7">
    <source>
        <dbReference type="Proteomes" id="UP000002431"/>
    </source>
</evidence>
<feature type="domain" description="HTH rpiR-type" evidence="4">
    <location>
        <begin position="17"/>
        <end position="93"/>
    </location>
</feature>
<dbReference type="InterPro" id="IPR047640">
    <property type="entry name" value="RpiR-like"/>
</dbReference>
<dbReference type="Proteomes" id="UP000002431">
    <property type="component" value="Plasmid pDGEO01"/>
</dbReference>
<evidence type="ECO:0000256" key="3">
    <source>
        <dbReference type="ARBA" id="ARBA00023163"/>
    </source>
</evidence>
<organism evidence="6 7">
    <name type="scientific">Deinococcus geothermalis (strain DSM 11300 / CIP 105573 / AG-3a)</name>
    <dbReference type="NCBI Taxonomy" id="319795"/>
    <lineage>
        <taxon>Bacteria</taxon>
        <taxon>Thermotogati</taxon>
        <taxon>Deinococcota</taxon>
        <taxon>Deinococci</taxon>
        <taxon>Deinococcales</taxon>
        <taxon>Deinococcaceae</taxon>
        <taxon>Deinococcus</taxon>
    </lineage>
</organism>
<evidence type="ECO:0000259" key="5">
    <source>
        <dbReference type="PROSITE" id="PS51464"/>
    </source>
</evidence>
<dbReference type="CDD" id="cd05013">
    <property type="entry name" value="SIS_RpiR"/>
    <property type="match status" value="1"/>
</dbReference>
<protein>
    <submittedName>
        <fullName evidence="6">Transcriptional regulator, RpiR family</fullName>
    </submittedName>
</protein>
<evidence type="ECO:0000313" key="6">
    <source>
        <dbReference type="EMBL" id="ABF44053.1"/>
    </source>
</evidence>
<sequence>MPLNQLLPERRASARPPSALARLHAERAQLPPTLERIAAYVVAHPEEVIYQTITELAATAGVVESAVTRLCRRLGFSGFHAFKIALSGDVSQAQGAAEATDPFSVAARQAVQAIEGTRQVADPAALERVAQAIAAATRVDVVGQSNSGLSAQFLANKLARVGVPAFAYTDPHLAAVAAATQSPRGVVVGFTRSGSTIDTVQTLRLAASKGACTVAVTHRASSPVTRYAREVLATSSPESPLAGGALSSLVSQVLLVEALYLVLLPLLPGADAFLRETAESVVEKKY</sequence>
<evidence type="ECO:0000259" key="4">
    <source>
        <dbReference type="PROSITE" id="PS51071"/>
    </source>
</evidence>
<name>Q1J381_DEIGD</name>
<dbReference type="Pfam" id="PF01418">
    <property type="entry name" value="HTH_6"/>
    <property type="match status" value="1"/>
</dbReference>
<evidence type="ECO:0000256" key="2">
    <source>
        <dbReference type="ARBA" id="ARBA00023125"/>
    </source>
</evidence>
<dbReference type="EMBL" id="CP000358">
    <property type="protein sequence ID" value="ABF44053.1"/>
    <property type="molecule type" value="Genomic_DNA"/>
</dbReference>
<dbReference type="AlphaFoldDB" id="Q1J381"/>
<dbReference type="PANTHER" id="PTHR30514">
    <property type="entry name" value="GLUCOKINASE"/>
    <property type="match status" value="1"/>
</dbReference>
<dbReference type="HOGENOM" id="CLU_055769_0_3_0"/>